<reference evidence="2 3" key="1">
    <citation type="submission" date="2008-03" db="EMBL/GenBank/DDBJ databases">
        <title>Complete sequence of Leptothrix cholodnii SP-6.</title>
        <authorList>
            <consortium name="US DOE Joint Genome Institute"/>
            <person name="Copeland A."/>
            <person name="Lucas S."/>
            <person name="Lapidus A."/>
            <person name="Glavina del Rio T."/>
            <person name="Dalin E."/>
            <person name="Tice H."/>
            <person name="Bruce D."/>
            <person name="Goodwin L."/>
            <person name="Pitluck S."/>
            <person name="Chertkov O."/>
            <person name="Brettin T."/>
            <person name="Detter J.C."/>
            <person name="Han C."/>
            <person name="Kuske C.R."/>
            <person name="Schmutz J."/>
            <person name="Larimer F."/>
            <person name="Land M."/>
            <person name="Hauser L."/>
            <person name="Kyrpides N."/>
            <person name="Lykidis A."/>
            <person name="Emerson D."/>
            <person name="Richardson P."/>
        </authorList>
    </citation>
    <scope>NUCLEOTIDE SEQUENCE [LARGE SCALE GENOMIC DNA]</scope>
    <source>
        <strain evidence="3">ATCC 51168 / LMG 8142 / SP-6</strain>
    </source>
</reference>
<keyword evidence="1" id="KW-0812">Transmembrane</keyword>
<keyword evidence="1" id="KW-1133">Transmembrane helix</keyword>
<feature type="transmembrane region" description="Helical" evidence="1">
    <location>
        <begin position="13"/>
        <end position="36"/>
    </location>
</feature>
<gene>
    <name evidence="2" type="ordered locus">Lcho_2931</name>
</gene>
<dbReference type="RefSeq" id="WP_012347950.1">
    <property type="nucleotide sequence ID" value="NC_010524.1"/>
</dbReference>
<dbReference type="STRING" id="395495.Lcho_2931"/>
<evidence type="ECO:0000313" key="3">
    <source>
        <dbReference type="Proteomes" id="UP000001693"/>
    </source>
</evidence>
<dbReference type="Proteomes" id="UP000001693">
    <property type="component" value="Chromosome"/>
</dbReference>
<evidence type="ECO:0000256" key="1">
    <source>
        <dbReference type="SAM" id="Phobius"/>
    </source>
</evidence>
<sequence length="236" mass="25303" precursor="true">MPDRSTGLGLIEIMVAIALGLFLVASVAALVVGQLAEQRRLLLESRLNQDLRATADLIVRDLRRAGHWGSAERGVWSGGPTAPAANPYAGLHPGADTAAASLGYSYSRDTTEDQASGNAEKFGFRINTNTRAFELRLAGNDITPGNGDQWQALTDPALLRVTRWQVRHESRSVSLLGHCAIPVCPTGSSTCPPTVRLRQVHIELDATDARDSSVQRSLVTRVRLRNDEVSGACPGA</sequence>
<dbReference type="eggNOG" id="COG4795">
    <property type="taxonomic scope" value="Bacteria"/>
</dbReference>
<dbReference type="AlphaFoldDB" id="B1XYF1"/>
<dbReference type="KEGG" id="lch:Lcho_2931"/>
<evidence type="ECO:0000313" key="2">
    <source>
        <dbReference type="EMBL" id="ACB35196.1"/>
    </source>
</evidence>
<name>B1XYF1_LEPCP</name>
<keyword evidence="1" id="KW-0472">Membrane</keyword>
<dbReference type="EMBL" id="CP001013">
    <property type="protein sequence ID" value="ACB35196.1"/>
    <property type="molecule type" value="Genomic_DNA"/>
</dbReference>
<keyword evidence="3" id="KW-1185">Reference proteome</keyword>
<dbReference type="OrthoDB" id="8685962at2"/>
<protein>
    <submittedName>
        <fullName evidence="2">Fimbrial biogenesis protein</fullName>
    </submittedName>
</protein>
<proteinExistence type="predicted"/>
<organism evidence="2 3">
    <name type="scientific">Leptothrix cholodnii (strain ATCC 51168 / LMG 8142 / SP-6)</name>
    <name type="common">Leptothrix discophora (strain SP-6)</name>
    <dbReference type="NCBI Taxonomy" id="395495"/>
    <lineage>
        <taxon>Bacteria</taxon>
        <taxon>Pseudomonadati</taxon>
        <taxon>Pseudomonadota</taxon>
        <taxon>Betaproteobacteria</taxon>
        <taxon>Burkholderiales</taxon>
        <taxon>Sphaerotilaceae</taxon>
        <taxon>Leptothrix</taxon>
    </lineage>
</organism>
<dbReference type="HOGENOM" id="CLU_097500_0_0_4"/>
<accession>B1XYF1</accession>